<name>A0A8J5XSV2_DIALT</name>
<evidence type="ECO:0000256" key="8">
    <source>
        <dbReference type="SAM" id="SignalP"/>
    </source>
</evidence>
<keyword evidence="7" id="KW-0030">Aminoacyl-tRNA synthetase</keyword>
<dbReference type="GO" id="GO:0006421">
    <property type="term" value="P:asparaginyl-tRNA aminoacylation"/>
    <property type="evidence" value="ECO:0007669"/>
    <property type="project" value="InterPro"/>
</dbReference>
<dbReference type="InterPro" id="IPR006195">
    <property type="entry name" value="aa-tRNA-synth_II"/>
</dbReference>
<evidence type="ECO:0000256" key="1">
    <source>
        <dbReference type="ARBA" id="ARBA00008226"/>
    </source>
</evidence>
<dbReference type="CDD" id="cd04318">
    <property type="entry name" value="EcAsnRS_like_N"/>
    <property type="match status" value="1"/>
</dbReference>
<dbReference type="Gene3D" id="2.40.50.140">
    <property type="entry name" value="Nucleic acid-binding proteins"/>
    <property type="match status" value="1"/>
</dbReference>
<dbReference type="SUPFAM" id="SSF55681">
    <property type="entry name" value="Class II aaRS and biotin synthetases"/>
    <property type="match status" value="1"/>
</dbReference>
<dbReference type="PANTHER" id="PTHR22594:SF34">
    <property type="entry name" value="ASPARAGINE--TRNA LIGASE, MITOCHONDRIAL-RELATED"/>
    <property type="match status" value="1"/>
</dbReference>
<dbReference type="InterPro" id="IPR002312">
    <property type="entry name" value="Asp/Asn-tRNA-synth_IIb"/>
</dbReference>
<dbReference type="NCBIfam" id="TIGR00457">
    <property type="entry name" value="asnS"/>
    <property type="match status" value="1"/>
</dbReference>
<dbReference type="Pfam" id="PF00152">
    <property type="entry name" value="tRNA-synt_2"/>
    <property type="match status" value="1"/>
</dbReference>
<dbReference type="InterPro" id="IPR004365">
    <property type="entry name" value="NA-bd_OB_tRNA"/>
</dbReference>
<comment type="similarity">
    <text evidence="1">Belongs to the class-II aminoacyl-tRNA synthetase family.</text>
</comment>
<dbReference type="CDD" id="cd00776">
    <property type="entry name" value="AsxRS_core"/>
    <property type="match status" value="1"/>
</dbReference>
<dbReference type="NCBIfam" id="NF003037">
    <property type="entry name" value="PRK03932.1"/>
    <property type="match status" value="1"/>
</dbReference>
<keyword evidence="6" id="KW-0648">Protein biosynthesis</keyword>
<dbReference type="GO" id="GO:0005524">
    <property type="term" value="F:ATP binding"/>
    <property type="evidence" value="ECO:0007669"/>
    <property type="project" value="UniProtKB-KW"/>
</dbReference>
<feature type="chain" id="PRO_5035215203" description="asparagine--tRNA ligase" evidence="8">
    <location>
        <begin position="20"/>
        <end position="527"/>
    </location>
</feature>
<dbReference type="EMBL" id="JAGTXO010000005">
    <property type="protein sequence ID" value="KAG8467792.1"/>
    <property type="molecule type" value="Genomic_DNA"/>
</dbReference>
<comment type="caution">
    <text evidence="10">The sequence shown here is derived from an EMBL/GenBank/DDBJ whole genome shotgun (WGS) entry which is preliminary data.</text>
</comment>
<dbReference type="PROSITE" id="PS51257">
    <property type="entry name" value="PROKAR_LIPOPROTEIN"/>
    <property type="match status" value="1"/>
</dbReference>
<evidence type="ECO:0000256" key="2">
    <source>
        <dbReference type="ARBA" id="ARBA00012816"/>
    </source>
</evidence>
<feature type="signal peptide" evidence="8">
    <location>
        <begin position="1"/>
        <end position="19"/>
    </location>
</feature>
<evidence type="ECO:0000256" key="3">
    <source>
        <dbReference type="ARBA" id="ARBA00022598"/>
    </source>
</evidence>
<gene>
    <name evidence="10" type="ORF">KFE25_006844</name>
</gene>
<proteinExistence type="inferred from homology"/>
<evidence type="ECO:0000256" key="4">
    <source>
        <dbReference type="ARBA" id="ARBA00022741"/>
    </source>
</evidence>
<evidence type="ECO:0000313" key="10">
    <source>
        <dbReference type="EMBL" id="KAG8467792.1"/>
    </source>
</evidence>
<dbReference type="Proteomes" id="UP000751190">
    <property type="component" value="Unassembled WGS sequence"/>
</dbReference>
<evidence type="ECO:0000259" key="9">
    <source>
        <dbReference type="PROSITE" id="PS50862"/>
    </source>
</evidence>
<reference evidence="10" key="1">
    <citation type="submission" date="2021-05" db="EMBL/GenBank/DDBJ databases">
        <title>The genome of the haptophyte Pavlova lutheri (Diacronema luteri, Pavlovales) - a model for lipid biosynthesis in eukaryotic algae.</title>
        <authorList>
            <person name="Hulatt C.J."/>
            <person name="Posewitz M.C."/>
        </authorList>
    </citation>
    <scope>NUCLEOTIDE SEQUENCE</scope>
    <source>
        <strain evidence="10">NIVA-4/92</strain>
    </source>
</reference>
<dbReference type="GO" id="GO:0004816">
    <property type="term" value="F:asparagine-tRNA ligase activity"/>
    <property type="evidence" value="ECO:0007669"/>
    <property type="project" value="UniProtKB-EC"/>
</dbReference>
<sequence length="527" mass="58190">MRSQALGCRLMLGCQLVLACRALSGGARLGARRLAGAAPRVAFMSTTVGAPAAAPRRTMVRTLLESDEAIVSSPVLIKGWVRTVRDQKTLSFINVNDGSSLEGVQIVADAEGTADYAAVMARIGTGAAIAATGTVARSQGKGQLYEVQASSIEVVGECDDSFPLQKKRHSLEFLRSIAHLRARTNTIGAIARVRSALAQATHAFFANEGFTYVQTPLITASDCEGAGEMFRVSTLPAQLSAMPRDESGKELDFSKDFFGKPAFLTVSGQLAAETYACALGSVYTFGPTFRAENSQTNRHLAEFHMIEPEIAFADLFDVMDNAERYVKYVVREARERCPGDFAFFGSLVDKELPARLDVLVNEPFERVPYTTAIELLRAEIAKDPSKWEFPQVEFGTDLASEHERWLTESHFRKPVFVYNYPREIKSFYMRDNEDGKTVAATDLLVPGIGELIGGSQREERLEQLKLKMRESGLKEEDYWWYLDLRRFGTVPHAGYGLGFERLVCYVTATANIRDAIAFPRFPGGCEF</sequence>
<organism evidence="10 11">
    <name type="scientific">Diacronema lutheri</name>
    <name type="common">Unicellular marine alga</name>
    <name type="synonym">Monochrysis lutheri</name>
    <dbReference type="NCBI Taxonomy" id="2081491"/>
    <lineage>
        <taxon>Eukaryota</taxon>
        <taxon>Haptista</taxon>
        <taxon>Haptophyta</taxon>
        <taxon>Pavlovophyceae</taxon>
        <taxon>Pavlovales</taxon>
        <taxon>Pavlovaceae</taxon>
        <taxon>Diacronema</taxon>
    </lineage>
</organism>
<keyword evidence="5" id="KW-0067">ATP-binding</keyword>
<dbReference type="InterPro" id="IPR045864">
    <property type="entry name" value="aa-tRNA-synth_II/BPL/LPL"/>
</dbReference>
<dbReference type="Gene3D" id="3.30.930.10">
    <property type="entry name" value="Bira Bifunctional Protein, Domain 2"/>
    <property type="match status" value="1"/>
</dbReference>
<dbReference type="PRINTS" id="PR01042">
    <property type="entry name" value="TRNASYNTHASP"/>
</dbReference>
<dbReference type="OrthoDB" id="1931232at2759"/>
<keyword evidence="8" id="KW-0732">Signal</keyword>
<dbReference type="FunFam" id="3.30.930.10:FF:000016">
    <property type="entry name" value="Asparagine--tRNA ligase"/>
    <property type="match status" value="1"/>
</dbReference>
<dbReference type="InterPro" id="IPR012340">
    <property type="entry name" value="NA-bd_OB-fold"/>
</dbReference>
<dbReference type="GO" id="GO:0003676">
    <property type="term" value="F:nucleic acid binding"/>
    <property type="evidence" value="ECO:0007669"/>
    <property type="project" value="InterPro"/>
</dbReference>
<dbReference type="Pfam" id="PF01336">
    <property type="entry name" value="tRNA_anti-codon"/>
    <property type="match status" value="1"/>
</dbReference>
<feature type="domain" description="Aminoacyl-transfer RNA synthetases class-II family profile" evidence="9">
    <location>
        <begin position="192"/>
        <end position="519"/>
    </location>
</feature>
<dbReference type="InterPro" id="IPR004364">
    <property type="entry name" value="Aa-tRNA-synt_II"/>
</dbReference>
<dbReference type="GO" id="GO:0005739">
    <property type="term" value="C:mitochondrion"/>
    <property type="evidence" value="ECO:0007669"/>
    <property type="project" value="TreeGrafter"/>
</dbReference>
<accession>A0A8J5XSV2</accession>
<dbReference type="OMA" id="PRFPGQC"/>
<dbReference type="SUPFAM" id="SSF50249">
    <property type="entry name" value="Nucleic acid-binding proteins"/>
    <property type="match status" value="1"/>
</dbReference>
<dbReference type="EC" id="6.1.1.22" evidence="2"/>
<evidence type="ECO:0000256" key="5">
    <source>
        <dbReference type="ARBA" id="ARBA00022840"/>
    </source>
</evidence>
<protein>
    <recommendedName>
        <fullName evidence="2">asparagine--tRNA ligase</fullName>
        <ecNumber evidence="2">6.1.1.22</ecNumber>
    </recommendedName>
</protein>
<dbReference type="HAMAP" id="MF_00534">
    <property type="entry name" value="Asn_tRNA_synth"/>
    <property type="match status" value="1"/>
</dbReference>
<dbReference type="AlphaFoldDB" id="A0A8J5XSV2"/>
<evidence type="ECO:0000256" key="7">
    <source>
        <dbReference type="ARBA" id="ARBA00023146"/>
    </source>
</evidence>
<keyword evidence="4" id="KW-0547">Nucleotide-binding</keyword>
<dbReference type="PROSITE" id="PS50862">
    <property type="entry name" value="AA_TRNA_LIGASE_II"/>
    <property type="match status" value="1"/>
</dbReference>
<keyword evidence="3" id="KW-0436">Ligase</keyword>
<evidence type="ECO:0000256" key="6">
    <source>
        <dbReference type="ARBA" id="ARBA00022917"/>
    </source>
</evidence>
<dbReference type="PANTHER" id="PTHR22594">
    <property type="entry name" value="ASPARTYL/LYSYL-TRNA SYNTHETASE"/>
    <property type="match status" value="1"/>
</dbReference>
<keyword evidence="11" id="KW-1185">Reference proteome</keyword>
<evidence type="ECO:0000313" key="11">
    <source>
        <dbReference type="Proteomes" id="UP000751190"/>
    </source>
</evidence>
<dbReference type="InterPro" id="IPR004522">
    <property type="entry name" value="Asn-tRNA-ligase"/>
</dbReference>